<dbReference type="Proteomes" id="UP000095544">
    <property type="component" value="Unassembled WGS sequence"/>
</dbReference>
<reference evidence="1 2" key="1">
    <citation type="submission" date="2015-09" db="EMBL/GenBank/DDBJ databases">
        <authorList>
            <consortium name="Pathogen Informatics"/>
        </authorList>
    </citation>
    <scope>NUCLEOTIDE SEQUENCE [LARGE SCALE GENOMIC DNA]</scope>
    <source>
        <strain evidence="1 2">2789STDY5834876</strain>
    </source>
</reference>
<proteinExistence type="predicted"/>
<evidence type="ECO:0000313" key="2">
    <source>
        <dbReference type="Proteomes" id="UP000095544"/>
    </source>
</evidence>
<dbReference type="RefSeq" id="WP_055154610.1">
    <property type="nucleotide sequence ID" value="NZ_CYZU01000043.1"/>
</dbReference>
<dbReference type="AlphaFoldDB" id="A0A174IVW3"/>
<dbReference type="STRING" id="39482.ERS852491_03695"/>
<evidence type="ECO:0000313" key="1">
    <source>
        <dbReference type="EMBL" id="CUO91533.1"/>
    </source>
</evidence>
<evidence type="ECO:0008006" key="3">
    <source>
        <dbReference type="Google" id="ProtNLM"/>
    </source>
</evidence>
<organism evidence="1 2">
    <name type="scientific">Faecalicatena contorta</name>
    <dbReference type="NCBI Taxonomy" id="39482"/>
    <lineage>
        <taxon>Bacteria</taxon>
        <taxon>Bacillati</taxon>
        <taxon>Bacillota</taxon>
        <taxon>Clostridia</taxon>
        <taxon>Lachnospirales</taxon>
        <taxon>Lachnospiraceae</taxon>
        <taxon>Faecalicatena</taxon>
    </lineage>
</organism>
<dbReference type="EMBL" id="CYZU01000043">
    <property type="protein sequence ID" value="CUO91533.1"/>
    <property type="molecule type" value="Genomic_DNA"/>
</dbReference>
<name>A0A174IVW3_9FIRM</name>
<accession>A0A174IVW3</accession>
<protein>
    <recommendedName>
        <fullName evidence="3">Six-hairpin glycosidase</fullName>
    </recommendedName>
</protein>
<sequence length="662" mass="76778">MKIKTDHRKWNQAFVTKENEGGYLTFLGHKDDQAGMNWIEGGRLWGEVICPDGIQAEVSREFTEAGNLKETYRFQNVSEFPVFLQKTDTGICTTFNDSYEEAEKCLAYKCHTHLFCGNHAAYVMALRMSGEGANLGLKLLQGNIGSYSIERDLNQRSDDRGDFILHPVIGCIEPGEEAVVQWELFWFDTRERFYSELLEVPHFPVVFLERSTYFTGETMCFKAAVKGEADPGAIKIMLGAREIPFAIKKEKEVLWISAEYPAEQEGEYRFRINMYGKETFALLYCAAGLEDMVDRRCKFLAEKQQFHGSSTSLDGAYLIYDREEDCRYYDHTADDHNGGRERLAMGALMALWLQRRRDGDLENSLKDYVTYVYRELYRRGEGIVYNDISYNLDWHRMYNYPWMAVFQLELFRLWKKQEYLEDAYQVMKRYYEQRGTEFYAIGIPVYELREELLKAGLSGEAEVMAHYAKVHADHICNNGVYYPASEVSYEQSIVAPAVSCLLQGYQITGKEEYLREAERQLRILSLFNGRQPDYHLFENAIRHWDGYWFGKNRMYGDTFPHYWSALTGVEYARYGAVTGNHCMDAQASASLRGCLNLFFADGCASCAMVFPERVNGRKGHYYDPWANDQDWALYYALKYREITEGGRLKTKKPALYQENGGK</sequence>
<dbReference type="OrthoDB" id="1991740at2"/>
<gene>
    <name evidence="1" type="ORF">ERS852491_03695</name>
</gene>